<dbReference type="SUPFAM" id="SSF81901">
    <property type="entry name" value="HCP-like"/>
    <property type="match status" value="1"/>
</dbReference>
<dbReference type="EMBL" id="CDMK01000001">
    <property type="protein sequence ID" value="CRI33691.1"/>
    <property type="molecule type" value="Genomic_DNA"/>
</dbReference>
<accession>A0A0K2Y3M7</accession>
<organism evidence="1 2">
    <name type="scientific">Helicobacter heilmannii</name>
    <dbReference type="NCBI Taxonomy" id="35817"/>
    <lineage>
        <taxon>Bacteria</taxon>
        <taxon>Pseudomonadati</taxon>
        <taxon>Campylobacterota</taxon>
        <taxon>Epsilonproteobacteria</taxon>
        <taxon>Campylobacterales</taxon>
        <taxon>Helicobacteraceae</taxon>
        <taxon>Helicobacter</taxon>
    </lineage>
</organism>
<protein>
    <recommendedName>
        <fullName evidence="3">Beta-lactamase</fullName>
    </recommendedName>
</protein>
<sequence>MGDRQSQLIYEKSLKTDKEQDIDSKINTKIKLAYLDIYGSGTIKKYGEAFDLLQSALLDLTGQKGAIDLDRINPNEYPKSEWKRLGQVLQELGCFYKNGKNDQGEGPNKDLKKAEAFFQKAIEFGNQKAKKKLKELRDFMEQSHQN</sequence>
<evidence type="ECO:0000313" key="2">
    <source>
        <dbReference type="Proteomes" id="UP000046090"/>
    </source>
</evidence>
<evidence type="ECO:0000313" key="1">
    <source>
        <dbReference type="EMBL" id="CRI33691.1"/>
    </source>
</evidence>
<dbReference type="InterPro" id="IPR011990">
    <property type="entry name" value="TPR-like_helical_dom_sf"/>
</dbReference>
<name>A0A0K2Y3M7_HELHE</name>
<reference evidence="2" key="1">
    <citation type="submission" date="2014-12" db="EMBL/GenBank/DDBJ databases">
        <authorList>
            <person name="Smet A."/>
        </authorList>
    </citation>
    <scope>NUCLEOTIDE SEQUENCE [LARGE SCALE GENOMIC DNA]</scope>
</reference>
<proteinExistence type="predicted"/>
<dbReference type="Gene3D" id="1.25.40.10">
    <property type="entry name" value="Tetratricopeptide repeat domain"/>
    <property type="match status" value="1"/>
</dbReference>
<dbReference type="Proteomes" id="UP000046090">
    <property type="component" value="Unassembled WGS sequence"/>
</dbReference>
<dbReference type="AlphaFoldDB" id="A0A0K2Y3M7"/>
<gene>
    <name evidence="1" type="ORF">HHE01_08950</name>
</gene>
<keyword evidence="2" id="KW-1185">Reference proteome</keyword>
<evidence type="ECO:0008006" key="3">
    <source>
        <dbReference type="Google" id="ProtNLM"/>
    </source>
</evidence>